<dbReference type="EMBL" id="GECZ01012633">
    <property type="protein sequence ID" value="JAS57136.1"/>
    <property type="molecule type" value="Transcribed_RNA"/>
</dbReference>
<dbReference type="AlphaFoldDB" id="A0A1B6G3X0"/>
<reference evidence="1" key="1">
    <citation type="submission" date="2015-11" db="EMBL/GenBank/DDBJ databases">
        <title>De novo transcriptome assembly of four potential Pierce s Disease insect vectors from Arizona vineyards.</title>
        <authorList>
            <person name="Tassone E.E."/>
        </authorList>
    </citation>
    <scope>NUCLEOTIDE SEQUENCE</scope>
</reference>
<proteinExistence type="predicted"/>
<sequence length="197" mass="23137">LQLSTDTYHRLLNKKLSYNNFVTSQDSHGNMLIIICYSNSQNNWKKKFFRFLEVANDCIKFPVLFSLKIEEIQKTLEINQVNIRELLHVILQYSCNAYLHRLRIYTGDKKMKTIVDDILDNIIDKTQRKVARISPNRDSPIYSAWRTTRGSLPQPNLYSPPPTSNMNKAGYMRGALQEQKQLWRIKENLILQDLSTK</sequence>
<protein>
    <submittedName>
        <fullName evidence="1">Uncharacterized protein</fullName>
    </submittedName>
</protein>
<accession>A0A1B6G3X0</accession>
<feature type="non-terminal residue" evidence="1">
    <location>
        <position position="1"/>
    </location>
</feature>
<evidence type="ECO:0000313" key="1">
    <source>
        <dbReference type="EMBL" id="JAS57136.1"/>
    </source>
</evidence>
<feature type="non-terminal residue" evidence="1">
    <location>
        <position position="197"/>
    </location>
</feature>
<name>A0A1B6G3X0_9HEMI</name>
<gene>
    <name evidence="1" type="ORF">g.4100</name>
</gene>
<organism evidence="1">
    <name type="scientific">Cuerna arida</name>
    <dbReference type="NCBI Taxonomy" id="1464854"/>
    <lineage>
        <taxon>Eukaryota</taxon>
        <taxon>Metazoa</taxon>
        <taxon>Ecdysozoa</taxon>
        <taxon>Arthropoda</taxon>
        <taxon>Hexapoda</taxon>
        <taxon>Insecta</taxon>
        <taxon>Pterygota</taxon>
        <taxon>Neoptera</taxon>
        <taxon>Paraneoptera</taxon>
        <taxon>Hemiptera</taxon>
        <taxon>Auchenorrhyncha</taxon>
        <taxon>Membracoidea</taxon>
        <taxon>Cicadellidae</taxon>
        <taxon>Cicadellinae</taxon>
        <taxon>Proconiini</taxon>
        <taxon>Cuerna</taxon>
    </lineage>
</organism>